<evidence type="ECO:0000256" key="3">
    <source>
        <dbReference type="ARBA" id="ARBA00022741"/>
    </source>
</evidence>
<dbReference type="GO" id="GO:0008443">
    <property type="term" value="F:phosphofructokinase activity"/>
    <property type="evidence" value="ECO:0007669"/>
    <property type="project" value="TreeGrafter"/>
</dbReference>
<dbReference type="InterPro" id="IPR011611">
    <property type="entry name" value="PfkB_dom"/>
</dbReference>
<dbReference type="Proteomes" id="UP000005710">
    <property type="component" value="Unassembled WGS sequence"/>
</dbReference>
<evidence type="ECO:0000313" key="9">
    <source>
        <dbReference type="Proteomes" id="UP000005710"/>
    </source>
</evidence>
<dbReference type="EMBL" id="AENY02000002">
    <property type="protein sequence ID" value="EKP95170.1"/>
    <property type="molecule type" value="Genomic_DNA"/>
</dbReference>
<feature type="domain" description="Carbohydrate kinase PfkB" evidence="7">
    <location>
        <begin position="23"/>
        <end position="209"/>
    </location>
</feature>
<evidence type="ECO:0000313" key="8">
    <source>
        <dbReference type="EMBL" id="EKP95170.1"/>
    </source>
</evidence>
<evidence type="ECO:0000256" key="5">
    <source>
        <dbReference type="ARBA" id="ARBA00022840"/>
    </source>
</evidence>
<keyword evidence="2" id="KW-0808">Transferase</keyword>
<feature type="compositionally biased region" description="Pro residues" evidence="6">
    <location>
        <begin position="245"/>
        <end position="254"/>
    </location>
</feature>
<protein>
    <submittedName>
        <fullName evidence="8">Fructose-1-phosphate kinase/fructose-6-phosphate kinase</fullName>
    </submittedName>
</protein>
<evidence type="ECO:0000256" key="2">
    <source>
        <dbReference type="ARBA" id="ARBA00022679"/>
    </source>
</evidence>
<name>K6P276_9FIRM</name>
<evidence type="ECO:0000256" key="4">
    <source>
        <dbReference type="ARBA" id="ARBA00022777"/>
    </source>
</evidence>
<keyword evidence="9" id="KW-1185">Reference proteome</keyword>
<keyword evidence="5" id="KW-0067">ATP-binding</keyword>
<reference evidence="8" key="1">
    <citation type="submission" date="2010-10" db="EMBL/GenBank/DDBJ databases">
        <authorList>
            <consortium name="US DOE Joint Genome Institute (JGI-PGF)"/>
            <person name="Lucas S."/>
            <person name="Copeland A."/>
            <person name="Lapidus A."/>
            <person name="Bruce D."/>
            <person name="Goodwin L."/>
            <person name="Pitluck S."/>
            <person name="Kyrpides N."/>
            <person name="Mavromatis K."/>
            <person name="Detter J.C."/>
            <person name="Han C."/>
            <person name="Land M."/>
            <person name="Hauser L."/>
            <person name="Markowitz V."/>
            <person name="Cheng J.-F."/>
            <person name="Hugenholtz P."/>
            <person name="Woyke T."/>
            <person name="Wu D."/>
            <person name="Pukall R."/>
            <person name="Wahrenburg C."/>
            <person name="Brambilla E."/>
            <person name="Klenk H.-P."/>
            <person name="Eisen J.A."/>
        </authorList>
    </citation>
    <scope>NUCLEOTIDE SEQUENCE [LARGE SCALE GENOMIC DNA]</scope>
    <source>
        <strain evidence="8">DSM 13965</strain>
    </source>
</reference>
<dbReference type="eggNOG" id="COG1105">
    <property type="taxonomic scope" value="Bacteria"/>
</dbReference>
<dbReference type="SUPFAM" id="SSF53613">
    <property type="entry name" value="Ribokinase-like"/>
    <property type="match status" value="1"/>
</dbReference>
<dbReference type="PANTHER" id="PTHR46566:SF2">
    <property type="entry name" value="ATP-DEPENDENT 6-PHOSPHOFRUCTOKINASE ISOZYME 2"/>
    <property type="match status" value="1"/>
</dbReference>
<dbReference type="InterPro" id="IPR017583">
    <property type="entry name" value="Tagatose/fructose_Pkinase"/>
</dbReference>
<gene>
    <name evidence="8" type="ORF">ThesuDRAFT_00907</name>
</gene>
<feature type="region of interest" description="Disordered" evidence="6">
    <location>
        <begin position="227"/>
        <end position="278"/>
    </location>
</feature>
<proteinExistence type="inferred from homology"/>
<dbReference type="GO" id="GO:0005829">
    <property type="term" value="C:cytosol"/>
    <property type="evidence" value="ECO:0007669"/>
    <property type="project" value="TreeGrafter"/>
</dbReference>
<reference evidence="8" key="2">
    <citation type="submission" date="2012-10" db="EMBL/GenBank/DDBJ databases">
        <title>Improved high-quality draft of Thermaerobacter subterraneus C21, DSM 13965.</title>
        <authorList>
            <consortium name="DOE Joint Genome Institute"/>
            <person name="Eisen J."/>
            <person name="Huntemann M."/>
            <person name="Wei C.-L."/>
            <person name="Han J."/>
            <person name="Detter J.C."/>
            <person name="Han C."/>
            <person name="Tapia R."/>
            <person name="Chen A."/>
            <person name="Kyrpides N."/>
            <person name="Mavromatis K."/>
            <person name="Markowitz V."/>
            <person name="Szeto E."/>
            <person name="Ivanova N."/>
            <person name="Mikhailova N."/>
            <person name="Ovchinnikova G."/>
            <person name="Pagani I."/>
            <person name="Pati A."/>
            <person name="Goodwin L."/>
            <person name="Nordberg H.P."/>
            <person name="Cantor M.N."/>
            <person name="Hua S.X."/>
            <person name="Woyke T."/>
            <person name="Eisen J."/>
            <person name="Klenk H.-P."/>
        </authorList>
    </citation>
    <scope>NUCLEOTIDE SEQUENCE [LARGE SCALE GENOMIC DNA]</scope>
    <source>
        <strain evidence="8">DSM 13965</strain>
    </source>
</reference>
<dbReference type="STRING" id="867903.ThesuDRAFT_00907"/>
<dbReference type="Pfam" id="PF00294">
    <property type="entry name" value="PfkB"/>
    <property type="match status" value="2"/>
</dbReference>
<dbReference type="AlphaFoldDB" id="K6P276"/>
<dbReference type="InterPro" id="IPR002173">
    <property type="entry name" value="Carboh/pur_kinase_PfkB_CS"/>
</dbReference>
<dbReference type="OrthoDB" id="9801219at2"/>
<evidence type="ECO:0000259" key="7">
    <source>
        <dbReference type="Pfam" id="PF00294"/>
    </source>
</evidence>
<comment type="similarity">
    <text evidence="1">Belongs to the carbohydrate kinase PfkB family.</text>
</comment>
<accession>K6P276</accession>
<evidence type="ECO:0000256" key="6">
    <source>
        <dbReference type="SAM" id="MobiDB-lite"/>
    </source>
</evidence>
<dbReference type="PROSITE" id="PS00584">
    <property type="entry name" value="PFKB_KINASES_2"/>
    <property type="match status" value="1"/>
</dbReference>
<feature type="domain" description="Carbohydrate kinase PfkB" evidence="7">
    <location>
        <begin position="301"/>
        <end position="389"/>
    </location>
</feature>
<dbReference type="InterPro" id="IPR029056">
    <property type="entry name" value="Ribokinase-like"/>
</dbReference>
<dbReference type="Gene3D" id="3.40.1190.20">
    <property type="match status" value="2"/>
</dbReference>
<dbReference type="HOGENOM" id="CLU_050013_0_2_9"/>
<sequence length="413" mass="42923">MPVNRCAGGGGRVLAICLNPALDITYEVDLLRRGTTHRVRRVHMRAGGKAVNVARVLQGLGAPVAVAGFAAGATGQRLAEELAQAGLETRWVWVEGETRRCLAVFEQDVAQSTEFNEPGPEISPGAWEEFVRSFAEWVRRDEFAAVVLSGSLPPGLPGDAYACLIRLARSAGLRTVLDTSGEALRHGLVAAPDMIKPNLRELEELMAGELGKGEALMARTGRGAVVPGRWRRRAASSEPRVQPEGRPPLPPEPRPLNGEGTPAAPPSAPPAPCDRAADQPLPSVEEILGDAGGVGGASPRLQEVRRAAEALQRAGPAAAVISMGAGGVVAATPAGTWWAQGPVVRGNPVGAGDALVAGLVDGALRGWAWPECLAHAVAVAAATVTSPVAGRFEADAYASLRPQVRVVALSPRA</sequence>
<keyword evidence="4 8" id="KW-0418">Kinase</keyword>
<keyword evidence="3" id="KW-0547">Nucleotide-binding</keyword>
<organism evidence="8 9">
    <name type="scientific">Thermaerobacter subterraneus DSM 13965</name>
    <dbReference type="NCBI Taxonomy" id="867903"/>
    <lineage>
        <taxon>Bacteria</taxon>
        <taxon>Bacillati</taxon>
        <taxon>Bacillota</taxon>
        <taxon>Clostridia</taxon>
        <taxon>Eubacteriales</taxon>
        <taxon>Clostridiales Family XVII. Incertae Sedis</taxon>
        <taxon>Thermaerobacter</taxon>
    </lineage>
</organism>
<dbReference type="CDD" id="cd01164">
    <property type="entry name" value="FruK_PfkB_like"/>
    <property type="match status" value="1"/>
</dbReference>
<dbReference type="PANTHER" id="PTHR46566">
    <property type="entry name" value="1-PHOSPHOFRUCTOKINASE-RELATED"/>
    <property type="match status" value="1"/>
</dbReference>
<comment type="caution">
    <text evidence="8">The sequence shown here is derived from an EMBL/GenBank/DDBJ whole genome shotgun (WGS) entry which is preliminary data.</text>
</comment>
<dbReference type="GO" id="GO:0005524">
    <property type="term" value="F:ATP binding"/>
    <property type="evidence" value="ECO:0007669"/>
    <property type="project" value="UniProtKB-KW"/>
</dbReference>
<evidence type="ECO:0000256" key="1">
    <source>
        <dbReference type="ARBA" id="ARBA00010688"/>
    </source>
</evidence>
<feature type="compositionally biased region" description="Pro residues" evidence="6">
    <location>
        <begin position="263"/>
        <end position="272"/>
    </location>
</feature>